<name>A0A8K0KGT5_LADFU</name>
<accession>A0A8K0KGT5</accession>
<sequence length="454" mass="50857">MQNSAPKCPSCESTQMISGGIHGMEHYVCTKCGTVLENEQFTVDVFEGGCKEVKADFDGRHFNYGFILSKSSNQNSRSHRDGLVMLKRLMDGLDLPASVRDVAVEYYRYTKRLNKIASAGAVVYLAMKDFHMPMTIRCIANYLQDQLLCLLKECMATTGYVPHLIALAAGYIVWKHSNITKWNELNMEVDKLPMRPVKHLTLSLFLSEVGISLPSLGQLSSKITLIQNVLCKLSKQLPWLSISESCGVIIHLNDFLKYKSQIIDMTAKDLAEKEKDSNKDNLMFEEDDVKIMNKSEFLLQPSESSLIETSSLPEESRLAASCSNVKIMNESEFLLQPSECSLIETSSLPEESRLAASCSKSKQNCIAEERNPAERADKSPAKVTSFIRVMDLNFDSPSPKEGNEPINKRKTGSIKGKETVSNGYDKLLLISHPYMGKRKKKVQSLRVNPLLSFP</sequence>
<dbReference type="InterPro" id="IPR036915">
    <property type="entry name" value="Cyclin-like_sf"/>
</dbReference>
<dbReference type="Gene3D" id="1.10.472.170">
    <property type="match status" value="1"/>
</dbReference>
<protein>
    <submittedName>
        <fullName evidence="2">Uncharacterized protein</fullName>
    </submittedName>
</protein>
<reference evidence="2" key="2">
    <citation type="submission" date="2017-10" db="EMBL/GenBank/DDBJ databases">
        <title>Ladona fulva Genome sequencing and assembly.</title>
        <authorList>
            <person name="Murali S."/>
            <person name="Richards S."/>
            <person name="Bandaranaike D."/>
            <person name="Bellair M."/>
            <person name="Blankenburg K."/>
            <person name="Chao H."/>
            <person name="Dinh H."/>
            <person name="Doddapaneni H."/>
            <person name="Dugan-Rocha S."/>
            <person name="Elkadiri S."/>
            <person name="Gnanaolivu R."/>
            <person name="Hernandez B."/>
            <person name="Skinner E."/>
            <person name="Javaid M."/>
            <person name="Lee S."/>
            <person name="Li M."/>
            <person name="Ming W."/>
            <person name="Munidasa M."/>
            <person name="Muniz J."/>
            <person name="Nguyen L."/>
            <person name="Hughes D."/>
            <person name="Osuji N."/>
            <person name="Pu L.-L."/>
            <person name="Puazo M."/>
            <person name="Qu C."/>
            <person name="Quiroz J."/>
            <person name="Raj R."/>
            <person name="Weissenberger G."/>
            <person name="Xin Y."/>
            <person name="Zou X."/>
            <person name="Han Y."/>
            <person name="Worley K."/>
            <person name="Muzny D."/>
            <person name="Gibbs R."/>
        </authorList>
    </citation>
    <scope>NUCLEOTIDE SEQUENCE</scope>
    <source>
        <strain evidence="2">Sampled in the wild</strain>
    </source>
</reference>
<feature type="region of interest" description="Disordered" evidence="1">
    <location>
        <begin position="394"/>
        <end position="418"/>
    </location>
</feature>
<dbReference type="AlphaFoldDB" id="A0A8K0KGT5"/>
<keyword evidence="3" id="KW-1185">Reference proteome</keyword>
<comment type="caution">
    <text evidence="2">The sequence shown here is derived from an EMBL/GenBank/DDBJ whole genome shotgun (WGS) entry which is preliminary data.</text>
</comment>
<evidence type="ECO:0000313" key="2">
    <source>
        <dbReference type="EMBL" id="KAG8234053.1"/>
    </source>
</evidence>
<dbReference type="EMBL" id="KZ308767">
    <property type="protein sequence ID" value="KAG8234053.1"/>
    <property type="molecule type" value="Genomic_DNA"/>
</dbReference>
<gene>
    <name evidence="2" type="ORF">J437_LFUL014778</name>
</gene>
<evidence type="ECO:0000256" key="1">
    <source>
        <dbReference type="SAM" id="MobiDB-lite"/>
    </source>
</evidence>
<dbReference type="OrthoDB" id="2121711at2759"/>
<reference evidence="2" key="1">
    <citation type="submission" date="2013-04" db="EMBL/GenBank/DDBJ databases">
        <authorList>
            <person name="Qu J."/>
            <person name="Murali S.C."/>
            <person name="Bandaranaike D."/>
            <person name="Bellair M."/>
            <person name="Blankenburg K."/>
            <person name="Chao H."/>
            <person name="Dinh H."/>
            <person name="Doddapaneni H."/>
            <person name="Downs B."/>
            <person name="Dugan-Rocha S."/>
            <person name="Elkadiri S."/>
            <person name="Gnanaolivu R.D."/>
            <person name="Hernandez B."/>
            <person name="Javaid M."/>
            <person name="Jayaseelan J.C."/>
            <person name="Lee S."/>
            <person name="Li M."/>
            <person name="Ming W."/>
            <person name="Munidasa M."/>
            <person name="Muniz J."/>
            <person name="Nguyen L."/>
            <person name="Ongeri F."/>
            <person name="Osuji N."/>
            <person name="Pu L.-L."/>
            <person name="Puazo M."/>
            <person name="Qu C."/>
            <person name="Quiroz J."/>
            <person name="Raj R."/>
            <person name="Weissenberger G."/>
            <person name="Xin Y."/>
            <person name="Zou X."/>
            <person name="Han Y."/>
            <person name="Richards S."/>
            <person name="Worley K."/>
            <person name="Muzny D."/>
            <person name="Gibbs R."/>
        </authorList>
    </citation>
    <scope>NUCLEOTIDE SEQUENCE</scope>
    <source>
        <strain evidence="2">Sampled in the wild</strain>
    </source>
</reference>
<organism evidence="2 3">
    <name type="scientific">Ladona fulva</name>
    <name type="common">Scarce chaser dragonfly</name>
    <name type="synonym">Libellula fulva</name>
    <dbReference type="NCBI Taxonomy" id="123851"/>
    <lineage>
        <taxon>Eukaryota</taxon>
        <taxon>Metazoa</taxon>
        <taxon>Ecdysozoa</taxon>
        <taxon>Arthropoda</taxon>
        <taxon>Hexapoda</taxon>
        <taxon>Insecta</taxon>
        <taxon>Pterygota</taxon>
        <taxon>Palaeoptera</taxon>
        <taxon>Odonata</taxon>
        <taxon>Epiprocta</taxon>
        <taxon>Anisoptera</taxon>
        <taxon>Libelluloidea</taxon>
        <taxon>Libellulidae</taxon>
        <taxon>Ladona</taxon>
    </lineage>
</organism>
<dbReference type="SUPFAM" id="SSF47954">
    <property type="entry name" value="Cyclin-like"/>
    <property type="match status" value="1"/>
</dbReference>
<dbReference type="Proteomes" id="UP000792457">
    <property type="component" value="Unassembled WGS sequence"/>
</dbReference>
<proteinExistence type="predicted"/>
<evidence type="ECO:0000313" key="3">
    <source>
        <dbReference type="Proteomes" id="UP000792457"/>
    </source>
</evidence>